<dbReference type="InterPro" id="IPR035093">
    <property type="entry name" value="RelE/ParE_toxin_dom_sf"/>
</dbReference>
<dbReference type="Proteomes" id="UP000192746">
    <property type="component" value="Unassembled WGS sequence"/>
</dbReference>
<reference evidence="2 3" key="1">
    <citation type="submission" date="2013-04" db="EMBL/GenBank/DDBJ databases">
        <title>Zunongwangia sp. 22II14-10F7 Genome Sequencing.</title>
        <authorList>
            <person name="Lai Q."/>
            <person name="Shao Z."/>
        </authorList>
    </citation>
    <scope>NUCLEOTIDE SEQUENCE [LARGE SCALE GENOMIC DNA]</scope>
    <source>
        <strain evidence="2 3">22II14-10F7</strain>
    </source>
</reference>
<comment type="caution">
    <text evidence="2">The sequence shown here is derived from an EMBL/GenBank/DDBJ whole genome shotgun (WGS) entry which is preliminary data.</text>
</comment>
<gene>
    <name evidence="2" type="ORF">IIF7_03191</name>
</gene>
<evidence type="ECO:0000313" key="2">
    <source>
        <dbReference type="EMBL" id="ORL46990.1"/>
    </source>
</evidence>
<dbReference type="RefSeq" id="WP_084840230.1">
    <property type="nucleotide sequence ID" value="NZ_ARYN01000002.1"/>
</dbReference>
<dbReference type="InterPro" id="IPR007712">
    <property type="entry name" value="RelE/ParE_toxin"/>
</dbReference>
<name>A0A1Y1T7H0_9FLAO</name>
<protein>
    <submittedName>
        <fullName evidence="2">Plasmid stabilization system</fullName>
    </submittedName>
</protein>
<evidence type="ECO:0000256" key="1">
    <source>
        <dbReference type="ARBA" id="ARBA00022649"/>
    </source>
</evidence>
<proteinExistence type="predicted"/>
<dbReference type="Pfam" id="PF05016">
    <property type="entry name" value="ParE_toxin"/>
    <property type="match status" value="1"/>
</dbReference>
<keyword evidence="1" id="KW-1277">Toxin-antitoxin system</keyword>
<dbReference type="Gene3D" id="3.30.2310.20">
    <property type="entry name" value="RelE-like"/>
    <property type="match status" value="1"/>
</dbReference>
<dbReference type="EMBL" id="ARYN01000002">
    <property type="protein sequence ID" value="ORL46990.1"/>
    <property type="molecule type" value="Genomic_DNA"/>
</dbReference>
<sequence>MKIFFSEIAEFKLQRISVYLLENWGIKTRDKFILLLKDKLSQLTKYPYSCPESSRKKGVFKCVLTKQITFFYRIKNDEIEIITFFDTRQNPEKVDKEI</sequence>
<dbReference type="STRING" id="1185767.IIF7_03191"/>
<dbReference type="OrthoDB" id="1098070at2"/>
<dbReference type="AlphaFoldDB" id="A0A1Y1T7H0"/>
<accession>A0A1Y1T7H0</accession>
<organism evidence="2 3">
    <name type="scientific">Zunongwangia atlantica 22II14-10F7</name>
    <dbReference type="NCBI Taxonomy" id="1185767"/>
    <lineage>
        <taxon>Bacteria</taxon>
        <taxon>Pseudomonadati</taxon>
        <taxon>Bacteroidota</taxon>
        <taxon>Flavobacteriia</taxon>
        <taxon>Flavobacteriales</taxon>
        <taxon>Flavobacteriaceae</taxon>
        <taxon>Zunongwangia</taxon>
    </lineage>
</organism>
<evidence type="ECO:0000313" key="3">
    <source>
        <dbReference type="Proteomes" id="UP000192746"/>
    </source>
</evidence>
<keyword evidence="3" id="KW-1185">Reference proteome</keyword>